<protein>
    <submittedName>
        <fullName evidence="1">Uncharacterized protein</fullName>
    </submittedName>
</protein>
<organism evidence="1 2">
    <name type="scientific">Jiella sonneratiae</name>
    <dbReference type="NCBI Taxonomy" id="2816856"/>
    <lineage>
        <taxon>Bacteria</taxon>
        <taxon>Pseudomonadati</taxon>
        <taxon>Pseudomonadota</taxon>
        <taxon>Alphaproteobacteria</taxon>
        <taxon>Hyphomicrobiales</taxon>
        <taxon>Aurantimonadaceae</taxon>
        <taxon>Jiella</taxon>
    </lineage>
</organism>
<dbReference type="RefSeq" id="WP_207352412.1">
    <property type="nucleotide sequence ID" value="NZ_JAFMPY010000025.1"/>
</dbReference>
<evidence type="ECO:0000313" key="2">
    <source>
        <dbReference type="Proteomes" id="UP000664288"/>
    </source>
</evidence>
<keyword evidence="2" id="KW-1185">Reference proteome</keyword>
<name>A0ABS3J7Y2_9HYPH</name>
<dbReference type="EMBL" id="JAFMPY010000025">
    <property type="protein sequence ID" value="MBO0905781.1"/>
    <property type="molecule type" value="Genomic_DNA"/>
</dbReference>
<accession>A0ABS3J7Y2</accession>
<proteinExistence type="predicted"/>
<sequence>MLLLVSGSHSAYSRFGFAAVQAIARAAYGTIQPAQFSKLEQFYSAYRDRKSETLVAFIQAGDERIARLLQRTQSKIVLFEDDLTNTVGRLMIDPRHTFRKAVCSATMASASLTHLAETTNAVVYPCPMPQSLMLPFIQSLAWFFGIEPDQALVDKVAVSMKLGSVDPRTSMIEAMDAFASDYADTQAVLKSFAPQHMAIMEALRRSYGTRASEDARKTLSWPIQALFDPRNREDFLPDEIEMQGKARTLISGPEYRLVPGSWLTEVVLGINDNRSGNKMVWTIVEGKAVRARLNFELPSEGRLKLTQAFDVEDPCSPVSFIFDIKEGAIEGRLSIQSIRLRRLRQQPVLAAEEIA</sequence>
<evidence type="ECO:0000313" key="1">
    <source>
        <dbReference type="EMBL" id="MBO0905781.1"/>
    </source>
</evidence>
<reference evidence="1 2" key="1">
    <citation type="submission" date="2021-03" db="EMBL/GenBank/DDBJ databases">
        <title>Whole genome sequence of Jiella sp. MQZ13P-4.</title>
        <authorList>
            <person name="Tuo L."/>
        </authorList>
    </citation>
    <scope>NUCLEOTIDE SEQUENCE [LARGE SCALE GENOMIC DNA]</scope>
    <source>
        <strain evidence="1 2">MQZ13P-4</strain>
    </source>
</reference>
<comment type="caution">
    <text evidence="1">The sequence shown here is derived from an EMBL/GenBank/DDBJ whole genome shotgun (WGS) entry which is preliminary data.</text>
</comment>
<dbReference type="Proteomes" id="UP000664288">
    <property type="component" value="Unassembled WGS sequence"/>
</dbReference>
<gene>
    <name evidence="1" type="ORF">J1C47_19220</name>
</gene>